<reference evidence="1" key="1">
    <citation type="submission" date="2021-11" db="EMBL/GenBank/DDBJ databases">
        <title>Description of novel Flavobacterium species.</title>
        <authorList>
            <person name="Saticioglu I.B."/>
            <person name="Ay H."/>
            <person name="Altun S."/>
            <person name="Duman M."/>
        </authorList>
    </citation>
    <scope>NUCLEOTIDE SEQUENCE</scope>
    <source>
        <strain evidence="1">F-126</strain>
    </source>
</reference>
<dbReference type="PROSITE" id="PS51257">
    <property type="entry name" value="PROKAR_LIPOPROTEIN"/>
    <property type="match status" value="1"/>
</dbReference>
<comment type="caution">
    <text evidence="1">The sequence shown here is derived from an EMBL/GenBank/DDBJ whole genome shotgun (WGS) entry which is preliminary data.</text>
</comment>
<dbReference type="RefSeq" id="WP_229998459.1">
    <property type="nucleotide sequence ID" value="NZ_JAJJMN010000001.1"/>
</dbReference>
<keyword evidence="2" id="KW-1185">Reference proteome</keyword>
<evidence type="ECO:0000313" key="2">
    <source>
        <dbReference type="Proteomes" id="UP001430700"/>
    </source>
</evidence>
<evidence type="ECO:0000313" key="1">
    <source>
        <dbReference type="EMBL" id="MCC9016477.1"/>
    </source>
</evidence>
<sequence>MKKILIVILLTSIGCGNKQKELEYLICKDSVQYWNYEWPRDRAQYYGFTFSLSKNGKLKKYSYDKVKNRRSVFWDIQDPDISKWSVSKDSVLTVMGDKDKIIKYTDDTIYVIGLQNKTKSYYVRVKGDLNISKDGNIPNL</sequence>
<accession>A0ABS8LV69</accession>
<protein>
    <submittedName>
        <fullName evidence="1">Uncharacterized protein</fullName>
    </submittedName>
</protein>
<dbReference type="Proteomes" id="UP001430700">
    <property type="component" value="Unassembled WGS sequence"/>
</dbReference>
<dbReference type="EMBL" id="JAJJMN010000001">
    <property type="protein sequence ID" value="MCC9016477.1"/>
    <property type="molecule type" value="Genomic_DNA"/>
</dbReference>
<proteinExistence type="predicted"/>
<gene>
    <name evidence="1" type="ORF">LNQ34_01650</name>
</gene>
<organism evidence="1 2">
    <name type="scientific">Flavobacterium lipolyticum</name>
    <dbReference type="NCBI Taxonomy" id="2893754"/>
    <lineage>
        <taxon>Bacteria</taxon>
        <taxon>Pseudomonadati</taxon>
        <taxon>Bacteroidota</taxon>
        <taxon>Flavobacteriia</taxon>
        <taxon>Flavobacteriales</taxon>
        <taxon>Flavobacteriaceae</taxon>
        <taxon>Flavobacterium</taxon>
    </lineage>
</organism>
<name>A0ABS8LV69_9FLAO</name>